<dbReference type="Proteomes" id="UP000694864">
    <property type="component" value="Chromosome 19"/>
</dbReference>
<dbReference type="PANTHER" id="PTHR31672:SF13">
    <property type="entry name" value="F-BOX PROTEIN CPR30-LIKE"/>
    <property type="match status" value="1"/>
</dbReference>
<dbReference type="NCBIfam" id="TIGR01640">
    <property type="entry name" value="F_box_assoc_1"/>
    <property type="match status" value="1"/>
</dbReference>
<reference evidence="2" key="1">
    <citation type="journal article" date="2014" name="Nat. Commun.">
        <title>The emerging biofuel crop Camelina sativa retains a highly undifferentiated hexaploid genome structure.</title>
        <authorList>
            <person name="Kagale S."/>
            <person name="Koh C."/>
            <person name="Nixon J."/>
            <person name="Bollina V."/>
            <person name="Clarke W.E."/>
            <person name="Tuteja R."/>
            <person name="Spillane C."/>
            <person name="Robinson S.J."/>
            <person name="Links M.G."/>
            <person name="Clarke C."/>
            <person name="Higgins E.E."/>
            <person name="Huebert T."/>
            <person name="Sharpe A.G."/>
            <person name="Parkin I.A."/>
        </authorList>
    </citation>
    <scope>NUCLEOTIDE SEQUENCE [LARGE SCALE GENOMIC DNA]</scope>
    <source>
        <strain evidence="2">cv. DH55</strain>
    </source>
</reference>
<dbReference type="InterPro" id="IPR001810">
    <property type="entry name" value="F-box_dom"/>
</dbReference>
<dbReference type="PANTHER" id="PTHR31672">
    <property type="entry name" value="BNACNNG10540D PROTEIN"/>
    <property type="match status" value="1"/>
</dbReference>
<dbReference type="InterPro" id="IPR017451">
    <property type="entry name" value="F-box-assoc_interact_dom"/>
</dbReference>
<name>A0ABM0XMG0_CAMSA</name>
<dbReference type="PROSITE" id="PS50181">
    <property type="entry name" value="FBOX"/>
    <property type="match status" value="1"/>
</dbReference>
<dbReference type="Pfam" id="PF00646">
    <property type="entry name" value="F-box"/>
    <property type="match status" value="1"/>
</dbReference>
<feature type="domain" description="F-box" evidence="1">
    <location>
        <begin position="4"/>
        <end position="50"/>
    </location>
</feature>
<accession>A0ABM0XMG0</accession>
<sequence length="373" mass="43333">MKKMRSTVYLPEDLLVEILSRVPTVALARLRSTCKRWNALFKDGRFAKKHFANAPRHSSSLVLGLIDSRVYLVSINLHGIKNNNVDPSAKLKGPFSLKDPLSTSKEVYIRYAFHCDGLLLCITEDYRLFVWNPCLGEMKWIQPRNLYKEFDYYAFGYGDKSSCYKILRMQQFANDRWHTMSEVYDLASNKWGSVSVTTDWVIQLSKSCGMYVKGTTYWLALGKDRPPHDRYFLLSFDFSSERFQSLSLPADANHSSLYVALSMTKEEQQFRMFASFDSDERNKSDVWIATKVESTGAMSWTKFRRFHSHIRLTVSAHKKNVFVCKPKHEAYNNIFYIVGDDLYILKVYKYTGDMIYPILLTYVPSLVQIQQGI</sequence>
<dbReference type="Gene3D" id="1.20.1280.50">
    <property type="match status" value="1"/>
</dbReference>
<dbReference type="SMART" id="SM00256">
    <property type="entry name" value="FBOX"/>
    <property type="match status" value="1"/>
</dbReference>
<evidence type="ECO:0000313" key="2">
    <source>
        <dbReference type="Proteomes" id="UP000694864"/>
    </source>
</evidence>
<protein>
    <submittedName>
        <fullName evidence="3">F-box protein At3g21120</fullName>
    </submittedName>
</protein>
<dbReference type="RefSeq" id="XP_010488097.1">
    <property type="nucleotide sequence ID" value="XM_010489795.1"/>
</dbReference>
<dbReference type="InterPro" id="IPR006527">
    <property type="entry name" value="F-box-assoc_dom_typ1"/>
</dbReference>
<proteinExistence type="predicted"/>
<reference evidence="3" key="2">
    <citation type="submission" date="2025-08" db="UniProtKB">
        <authorList>
            <consortium name="RefSeq"/>
        </authorList>
    </citation>
    <scope>IDENTIFICATION</scope>
    <source>
        <tissue evidence="3">Leaf</tissue>
    </source>
</reference>
<organism evidence="2 3">
    <name type="scientific">Camelina sativa</name>
    <name type="common">False flax</name>
    <name type="synonym">Myagrum sativum</name>
    <dbReference type="NCBI Taxonomy" id="90675"/>
    <lineage>
        <taxon>Eukaryota</taxon>
        <taxon>Viridiplantae</taxon>
        <taxon>Streptophyta</taxon>
        <taxon>Embryophyta</taxon>
        <taxon>Tracheophyta</taxon>
        <taxon>Spermatophyta</taxon>
        <taxon>Magnoliopsida</taxon>
        <taxon>eudicotyledons</taxon>
        <taxon>Gunneridae</taxon>
        <taxon>Pentapetalae</taxon>
        <taxon>rosids</taxon>
        <taxon>malvids</taxon>
        <taxon>Brassicales</taxon>
        <taxon>Brassicaceae</taxon>
        <taxon>Camelineae</taxon>
        <taxon>Camelina</taxon>
    </lineage>
</organism>
<dbReference type="InterPro" id="IPR036047">
    <property type="entry name" value="F-box-like_dom_sf"/>
</dbReference>
<evidence type="ECO:0000259" key="1">
    <source>
        <dbReference type="PROSITE" id="PS50181"/>
    </source>
</evidence>
<dbReference type="Pfam" id="PF07734">
    <property type="entry name" value="FBA_1"/>
    <property type="match status" value="1"/>
</dbReference>
<evidence type="ECO:0000313" key="3">
    <source>
        <dbReference type="RefSeq" id="XP_010488097.1"/>
    </source>
</evidence>
<keyword evidence="2" id="KW-1185">Reference proteome</keyword>
<dbReference type="CDD" id="cd22157">
    <property type="entry name" value="F-box_AtFBW1-like"/>
    <property type="match status" value="1"/>
</dbReference>
<dbReference type="SUPFAM" id="SSF81383">
    <property type="entry name" value="F-box domain"/>
    <property type="match status" value="1"/>
</dbReference>
<dbReference type="InterPro" id="IPR050796">
    <property type="entry name" value="SCF_F-box_component"/>
</dbReference>
<dbReference type="GeneID" id="104765999"/>
<gene>
    <name evidence="3" type="primary">LOC104765999</name>
</gene>